<feature type="domain" description="Fibronectin type-III" evidence="1">
    <location>
        <begin position="412"/>
        <end position="492"/>
    </location>
</feature>
<protein>
    <recommendedName>
        <fullName evidence="1">Fibronectin type-III domain-containing protein</fullName>
    </recommendedName>
</protein>
<dbReference type="Gene3D" id="2.60.40.10">
    <property type="entry name" value="Immunoglobulins"/>
    <property type="match status" value="1"/>
</dbReference>
<dbReference type="InterPro" id="IPR003961">
    <property type="entry name" value="FN3_dom"/>
</dbReference>
<name>A0A2P2C7S5_9ZZZZ</name>
<dbReference type="AlphaFoldDB" id="A0A2P2C7S5"/>
<evidence type="ECO:0000259" key="1">
    <source>
        <dbReference type="SMART" id="SM00060"/>
    </source>
</evidence>
<dbReference type="SMART" id="SM00060">
    <property type="entry name" value="FN3"/>
    <property type="match status" value="2"/>
</dbReference>
<organism evidence="2">
    <name type="scientific">metagenome</name>
    <dbReference type="NCBI Taxonomy" id="256318"/>
    <lineage>
        <taxon>unclassified sequences</taxon>
        <taxon>metagenomes</taxon>
    </lineage>
</organism>
<dbReference type="EMBL" id="CZKA01000043">
    <property type="protein sequence ID" value="CUR58049.1"/>
    <property type="molecule type" value="Genomic_DNA"/>
</dbReference>
<proteinExistence type="predicted"/>
<evidence type="ECO:0000313" key="2">
    <source>
        <dbReference type="EMBL" id="CUR58049.1"/>
    </source>
</evidence>
<reference evidence="2" key="1">
    <citation type="submission" date="2015-08" db="EMBL/GenBank/DDBJ databases">
        <authorList>
            <person name="Babu N.S."/>
            <person name="Beckwith C.J."/>
            <person name="Beseler K.G."/>
            <person name="Brison A."/>
            <person name="Carone J.V."/>
            <person name="Caskin T.P."/>
            <person name="Diamond M."/>
            <person name="Durham M.E."/>
            <person name="Foxe J.M."/>
            <person name="Go M."/>
            <person name="Henderson B.A."/>
            <person name="Jones I.B."/>
            <person name="McGettigan J.A."/>
            <person name="Micheletti S.J."/>
            <person name="Nasrallah M.E."/>
            <person name="Ortiz D."/>
            <person name="Piller C.R."/>
            <person name="Privatt S.R."/>
            <person name="Schneider S.L."/>
            <person name="Sharp S."/>
            <person name="Smith T.C."/>
            <person name="Stanton J.D."/>
            <person name="Ullery H.E."/>
            <person name="Wilson R.J."/>
            <person name="Serrano M.G."/>
            <person name="Buck G."/>
            <person name="Lee V."/>
            <person name="Wang Y."/>
            <person name="Carvalho R."/>
            <person name="Voegtly L."/>
            <person name="Shi R."/>
            <person name="Duckworth R."/>
            <person name="Johnson A."/>
            <person name="Loviza R."/>
            <person name="Walstead R."/>
            <person name="Shah Z."/>
            <person name="Kiflezghi M."/>
            <person name="Wade K."/>
            <person name="Ball S.L."/>
            <person name="Bradley K.W."/>
            <person name="Asai D.J."/>
            <person name="Bowman C.A."/>
            <person name="Russell D.A."/>
            <person name="Pope W.H."/>
            <person name="Jacobs-Sera D."/>
            <person name="Hendrix R.W."/>
            <person name="Hatfull G.F."/>
        </authorList>
    </citation>
    <scope>NUCLEOTIDE SEQUENCE</scope>
</reference>
<dbReference type="InterPro" id="IPR013783">
    <property type="entry name" value="Ig-like_fold"/>
</dbReference>
<accession>A0A2P2C7S5</accession>
<feature type="domain" description="Fibronectin type-III" evidence="1">
    <location>
        <begin position="504"/>
        <end position="580"/>
    </location>
</feature>
<sequence>MAFDSAKYKNSVLVPLAKDKARLEVLQQVIRDVQGAGGISAAARLSTAELFAVDSSMAAPELGSHLKSLEMTYNKQKNLPSAQLLKKLLDLFGKDKAGDPAFWAGLAASRGQALKGQLDEFAHAVAEEHPLDVVTPEQVTELASGMGLVGVSEADLTEALAIKGVEVRPDFEIPKVPLPPAIRKVTEFPEFRTIVDVVLRPEQPSDMTVIEELTFGSPSRRVEPADVAAAKQRLQQQEAQVEERARQAAQNALGALTELKSAASLHALTLAAVAAATEDLLRRGLPRVAVRAELIKRGLRQIDASRLVAKLSASTQVLGLADVAERLTEGALGEARRLLDALPPFEGEDADERARVTSSVEAAEKKKRQFVGQYEASLKTRDYVTAATALRDALSVDTQDDDLRTQLARLPPLPPATLSLRVDGRSLEVTWSADGDDSIRYSVVRTTAEVPVNHKDGEVLASGLENTRFRDKEAPIGTLTRYSVFATRDGSSYSDPATATSVVLPSPFDFAAAPGTADVSLSWATPPEAAGVFVTQTAPDGTRKEHRPATPGQIALGGLTTGTKYRFSAKAVYLLAGGERRESEAVEIDATPRGAIRSVDDLRLDAAQAGHRAKWSSVVGYTVELWALPITAHVTPTTRITSAELGSLSGRRLTLRPGSGSSGETVREFDALPDVSLLVPITLDDDGGLVGTPQVAGSAPSVQKPMAERFGDELRLSWEWPKGDYMVEVGWQAGGRRNTRRVSRTSYNDDGGVRLSAFESAGGVTLATVVRAGSQEWVSAPISVPVSGMAPAIKYALSVKRSKFGGKGSVTVAVESPQFRGTVELLTVLKEAKFMPNGSSDGTVVDRRVVDLASGPSNFSLDLGKVVSPFWVRLFAESTSGVRLEDPPTSQMRGQ</sequence>
<gene>
    <name evidence="2" type="ORF">NOCA2480075</name>
</gene>